<keyword evidence="1" id="KW-0812">Transmembrane</keyword>
<dbReference type="EMBL" id="LYCR01000185">
    <property type="protein sequence ID" value="OGM39671.1"/>
    <property type="molecule type" value="Genomic_DNA"/>
</dbReference>
<feature type="transmembrane region" description="Helical" evidence="1">
    <location>
        <begin position="284"/>
        <end position="303"/>
    </location>
</feature>
<name>A0A1F7ZJQ4_9EURO</name>
<feature type="transmembrane region" description="Helical" evidence="1">
    <location>
        <begin position="89"/>
        <end position="109"/>
    </location>
</feature>
<dbReference type="AlphaFoldDB" id="A0A1F7ZJQ4"/>
<gene>
    <name evidence="2" type="ORF">ABOM_011605</name>
</gene>
<accession>A0A1F7ZJQ4</accession>
<organism evidence="2 3">
    <name type="scientific">Aspergillus bombycis</name>
    <dbReference type="NCBI Taxonomy" id="109264"/>
    <lineage>
        <taxon>Eukaryota</taxon>
        <taxon>Fungi</taxon>
        <taxon>Dikarya</taxon>
        <taxon>Ascomycota</taxon>
        <taxon>Pezizomycotina</taxon>
        <taxon>Eurotiomycetes</taxon>
        <taxon>Eurotiomycetidae</taxon>
        <taxon>Eurotiales</taxon>
        <taxon>Aspergillaceae</taxon>
        <taxon>Aspergillus</taxon>
    </lineage>
</organism>
<feature type="transmembrane region" description="Helical" evidence="1">
    <location>
        <begin position="190"/>
        <end position="213"/>
    </location>
</feature>
<protein>
    <submittedName>
        <fullName evidence="2">DUF1275 domain protein</fullName>
    </submittedName>
</protein>
<dbReference type="Proteomes" id="UP000179179">
    <property type="component" value="Unassembled WGS sequence"/>
</dbReference>
<feature type="transmembrane region" description="Helical" evidence="1">
    <location>
        <begin position="155"/>
        <end position="178"/>
    </location>
</feature>
<keyword evidence="3" id="KW-1185">Reference proteome</keyword>
<evidence type="ECO:0000256" key="1">
    <source>
        <dbReference type="SAM" id="Phobius"/>
    </source>
</evidence>
<keyword evidence="1" id="KW-0472">Membrane</keyword>
<dbReference type="Pfam" id="PF06912">
    <property type="entry name" value="DUF1275"/>
    <property type="match status" value="1"/>
</dbReference>
<dbReference type="OrthoDB" id="5223589at2759"/>
<evidence type="ECO:0000313" key="3">
    <source>
        <dbReference type="Proteomes" id="UP000179179"/>
    </source>
</evidence>
<feature type="transmembrane region" description="Helical" evidence="1">
    <location>
        <begin position="309"/>
        <end position="327"/>
    </location>
</feature>
<comment type="caution">
    <text evidence="2">The sequence shown here is derived from an EMBL/GenBank/DDBJ whole genome shotgun (WGS) entry which is preliminary data.</text>
</comment>
<dbReference type="RefSeq" id="XP_022383388.1">
    <property type="nucleotide sequence ID" value="XM_022538733.1"/>
</dbReference>
<keyword evidence="1" id="KW-1133">Transmembrane helix</keyword>
<reference evidence="2 3" key="1">
    <citation type="journal article" date="2016" name="Genome Biol. Evol.">
        <title>Draft genome sequence of an aflatoxigenic Aspergillus species, A. bombycis.</title>
        <authorList>
            <person name="Moore G.G."/>
            <person name="Mack B.M."/>
            <person name="Beltz S.B."/>
            <person name="Gilbert M.K."/>
        </authorList>
    </citation>
    <scope>NUCLEOTIDE SEQUENCE [LARGE SCALE GENOMIC DNA]</scope>
    <source>
        <strain evidence="3">NRRL 26010</strain>
    </source>
</reference>
<evidence type="ECO:0000313" key="2">
    <source>
        <dbReference type="EMBL" id="OGM39671.1"/>
    </source>
</evidence>
<proteinExistence type="predicted"/>
<dbReference type="GeneID" id="34454995"/>
<dbReference type="InterPro" id="IPR010699">
    <property type="entry name" value="DUF1275"/>
</dbReference>
<dbReference type="PANTHER" id="PTHR37488">
    <property type="entry name" value="DUF1275 DOMAIN-CONTAINING PROTEIN"/>
    <property type="match status" value="1"/>
</dbReference>
<dbReference type="PANTHER" id="PTHR37488:SF6">
    <property type="entry name" value="DUF1275 DOMAIN PROTEIN (AFU_ORTHOLOGUE AFUA_3G07550)"/>
    <property type="match status" value="1"/>
</dbReference>
<sequence>MHHAPPPSSSGDLPLVPASENNSSINWVPATLANQPISRKEDYSKETGGIWGEGCSAATSLADNQDEITLRSSLARHFRANIDTTHTDIVLIICGFVSGLVDGLSFNAWGSFASMQTGMPPPHPLSSAQTTANQPRAGNSVFIALGASGQPAYPAYLWAKSLIALTVFIASNILFIHASRALGPRRRSTLILSFTVQTTALLAAAILVQLGIINPKPEDPRAPIEWMQVLPISLLSFQAGGQIVTSRVLGIDEIPTVVLTTLLCDLLVDPKLTAKANPKRNRRAGAFLALFLGAMTAGGLSKVTEMATSLWFAFGLKFLITVGWFVWKGDGRREGKRDIEG</sequence>